<gene>
    <name evidence="1" type="ORF">M0R45_035517</name>
</gene>
<dbReference type="InterPro" id="IPR038275">
    <property type="entry name" value="Nuf2_N_sf"/>
</dbReference>
<dbReference type="AlphaFoldDB" id="A0AAW1VX53"/>
<keyword evidence="2" id="KW-1185">Reference proteome</keyword>
<dbReference type="EMBL" id="JBEDUW010000007">
    <property type="protein sequence ID" value="KAK9911621.1"/>
    <property type="molecule type" value="Genomic_DNA"/>
</dbReference>
<dbReference type="Gene3D" id="1.10.418.60">
    <property type="entry name" value="Ncd80 complex, Nuf2 subunit"/>
    <property type="match status" value="1"/>
</dbReference>
<accession>A0AAW1VX53</accession>
<comment type="caution">
    <text evidence="1">The sequence shown here is derived from an EMBL/GenBank/DDBJ whole genome shotgun (WGS) entry which is preliminary data.</text>
</comment>
<name>A0AAW1VX53_RUBAR</name>
<sequence length="135" mass="15693">MLDDQMTLNIGFSNLLSEIVDGQKIHLIQGEERNVAVGIPKPQSRRDCDNPNPNFIADLYTRVLTTFDFFAREDGKVDFDALEMLENLDFHESSVQGVKLYHVYRETRIDLVPKVVDQLTDLEKQHIQINRKYIK</sequence>
<evidence type="ECO:0000313" key="2">
    <source>
        <dbReference type="Proteomes" id="UP001457282"/>
    </source>
</evidence>
<evidence type="ECO:0000313" key="1">
    <source>
        <dbReference type="EMBL" id="KAK9911621.1"/>
    </source>
</evidence>
<proteinExistence type="predicted"/>
<protein>
    <submittedName>
        <fullName evidence="1">Uncharacterized protein</fullName>
    </submittedName>
</protein>
<reference evidence="1 2" key="1">
    <citation type="journal article" date="2023" name="G3 (Bethesda)">
        <title>A chromosome-length genome assembly and annotation of blackberry (Rubus argutus, cv. 'Hillquist').</title>
        <authorList>
            <person name="Bruna T."/>
            <person name="Aryal R."/>
            <person name="Dudchenko O."/>
            <person name="Sargent D.J."/>
            <person name="Mead D."/>
            <person name="Buti M."/>
            <person name="Cavallini A."/>
            <person name="Hytonen T."/>
            <person name="Andres J."/>
            <person name="Pham M."/>
            <person name="Weisz D."/>
            <person name="Mascagni F."/>
            <person name="Usai G."/>
            <person name="Natali L."/>
            <person name="Bassil N."/>
            <person name="Fernandez G.E."/>
            <person name="Lomsadze A."/>
            <person name="Armour M."/>
            <person name="Olukolu B."/>
            <person name="Poorten T."/>
            <person name="Britton C."/>
            <person name="Davik J."/>
            <person name="Ashrafi H."/>
            <person name="Aiden E.L."/>
            <person name="Borodovsky M."/>
            <person name="Worthington M."/>
        </authorList>
    </citation>
    <scope>NUCLEOTIDE SEQUENCE [LARGE SCALE GENOMIC DNA]</scope>
    <source>
        <strain evidence="1">PI 553951</strain>
    </source>
</reference>
<dbReference type="Proteomes" id="UP001457282">
    <property type="component" value="Unassembled WGS sequence"/>
</dbReference>
<organism evidence="1 2">
    <name type="scientific">Rubus argutus</name>
    <name type="common">Southern blackberry</name>
    <dbReference type="NCBI Taxonomy" id="59490"/>
    <lineage>
        <taxon>Eukaryota</taxon>
        <taxon>Viridiplantae</taxon>
        <taxon>Streptophyta</taxon>
        <taxon>Embryophyta</taxon>
        <taxon>Tracheophyta</taxon>
        <taxon>Spermatophyta</taxon>
        <taxon>Magnoliopsida</taxon>
        <taxon>eudicotyledons</taxon>
        <taxon>Gunneridae</taxon>
        <taxon>Pentapetalae</taxon>
        <taxon>rosids</taxon>
        <taxon>fabids</taxon>
        <taxon>Rosales</taxon>
        <taxon>Rosaceae</taxon>
        <taxon>Rosoideae</taxon>
        <taxon>Rosoideae incertae sedis</taxon>
        <taxon>Rubus</taxon>
    </lineage>
</organism>